<sequence>MAPCCKQSPTGRGFAGEHGDRAGSAGRTAPAVRRAGLRARPAPAALGRRDPRRRHGPAPSPPRADARRRRRDGLRPAAHQRPAVVGVDQPAQPRLVVGRHRPAALFPDAHDLLGGGLAGLHRGRGDDQRVGRDRGGAGSRRSAVEPGVGVGPDAAPARPADAARTGADRREHGHRGDPDRRVLRAAVRWPDATLGAGHGVRGRVDRHRAEARDPGRRGHRRVAVPPARDPVAGRSGQRRRLADAVPAADDHHQPDRGGRRRRRRAGQRQPRRAPAAVDLGGRRLLPPVGRRVGVPVRDRHDAVFGRADADRGAGRRVGAGRPARPEGEPPVSVLLGLPLQPYPRQPSADEAADELSKQIYQDEKPSLIQRMIDWAQDTLRHLLDGAGNAGPGHGIGLLVFLAVIVVLVGLLIWRFGLPGRTARVRRAADPVTPTRTATEHEARADAFAAEGKWDEALRERLRGIVARLVARDLVDNRPGRTAYELAGEAGAVLPSVASELAEAAELFSEVWYGGRTATAQHDARMREIARAVAAARPGQGDLVAATTWVAPGTGGEGR</sequence>
<keyword evidence="2" id="KW-0472">Membrane</keyword>
<organism evidence="4 5">
    <name type="scientific">Cryptosporangium phraense</name>
    <dbReference type="NCBI Taxonomy" id="2593070"/>
    <lineage>
        <taxon>Bacteria</taxon>
        <taxon>Bacillati</taxon>
        <taxon>Actinomycetota</taxon>
        <taxon>Actinomycetes</taxon>
        <taxon>Cryptosporangiales</taxon>
        <taxon>Cryptosporangiaceae</taxon>
        <taxon>Cryptosporangium</taxon>
    </lineage>
</organism>
<evidence type="ECO:0000259" key="3">
    <source>
        <dbReference type="Pfam" id="PF13559"/>
    </source>
</evidence>
<dbReference type="AlphaFoldDB" id="A0A545AGW1"/>
<dbReference type="OrthoDB" id="3389322at2"/>
<dbReference type="Pfam" id="PF13559">
    <property type="entry name" value="DUF4129"/>
    <property type="match status" value="1"/>
</dbReference>
<evidence type="ECO:0000313" key="5">
    <source>
        <dbReference type="Proteomes" id="UP000317982"/>
    </source>
</evidence>
<feature type="region of interest" description="Disordered" evidence="1">
    <location>
        <begin position="194"/>
        <end position="284"/>
    </location>
</feature>
<evidence type="ECO:0000256" key="1">
    <source>
        <dbReference type="SAM" id="MobiDB-lite"/>
    </source>
</evidence>
<keyword evidence="2" id="KW-0812">Transmembrane</keyword>
<feature type="compositionally biased region" description="Basic and acidic residues" evidence="1">
    <location>
        <begin position="123"/>
        <end position="135"/>
    </location>
</feature>
<evidence type="ECO:0000256" key="2">
    <source>
        <dbReference type="SAM" id="Phobius"/>
    </source>
</evidence>
<feature type="compositionally biased region" description="Basic and acidic residues" evidence="1">
    <location>
        <begin position="207"/>
        <end position="216"/>
    </location>
</feature>
<accession>A0A545AGW1</accession>
<dbReference type="Proteomes" id="UP000317982">
    <property type="component" value="Unassembled WGS sequence"/>
</dbReference>
<dbReference type="InParanoid" id="A0A545AGW1"/>
<reference evidence="4 5" key="1">
    <citation type="submission" date="2019-07" db="EMBL/GenBank/DDBJ databases">
        <title>Cryptosporangium phraense sp. nov., isolated from plant litter.</title>
        <authorList>
            <person name="Suriyachadkun C."/>
        </authorList>
    </citation>
    <scope>NUCLEOTIDE SEQUENCE [LARGE SCALE GENOMIC DNA]</scope>
    <source>
        <strain evidence="4 5">A-T 5661</strain>
    </source>
</reference>
<feature type="compositionally biased region" description="Basic and acidic residues" evidence="1">
    <location>
        <begin position="166"/>
        <end position="182"/>
    </location>
</feature>
<proteinExistence type="predicted"/>
<protein>
    <submittedName>
        <fullName evidence="4">DUF4129 domain-containing protein</fullName>
    </submittedName>
</protein>
<feature type="transmembrane region" description="Helical" evidence="2">
    <location>
        <begin position="395"/>
        <end position="416"/>
    </location>
</feature>
<evidence type="ECO:0000313" key="4">
    <source>
        <dbReference type="EMBL" id="TQS40553.1"/>
    </source>
</evidence>
<gene>
    <name evidence="4" type="ORF">FL583_34475</name>
</gene>
<feature type="compositionally biased region" description="Basic and acidic residues" evidence="1">
    <location>
        <begin position="248"/>
        <end position="257"/>
    </location>
</feature>
<feature type="region of interest" description="Disordered" evidence="1">
    <location>
        <begin position="117"/>
        <end position="182"/>
    </location>
</feature>
<dbReference type="EMBL" id="VIRS01000039">
    <property type="protein sequence ID" value="TQS40553.1"/>
    <property type="molecule type" value="Genomic_DNA"/>
</dbReference>
<keyword evidence="5" id="KW-1185">Reference proteome</keyword>
<comment type="caution">
    <text evidence="4">The sequence shown here is derived from an EMBL/GenBank/DDBJ whole genome shotgun (WGS) entry which is preliminary data.</text>
</comment>
<feature type="region of interest" description="Disordered" evidence="1">
    <location>
        <begin position="1"/>
        <end position="92"/>
    </location>
</feature>
<dbReference type="InterPro" id="IPR025403">
    <property type="entry name" value="TgpA-like_C"/>
</dbReference>
<feature type="compositionally biased region" description="Basic residues" evidence="1">
    <location>
        <begin position="258"/>
        <end position="271"/>
    </location>
</feature>
<keyword evidence="2" id="KW-1133">Transmembrane helix</keyword>
<feature type="domain" description="Protein-glutamine gamma-glutamyltransferase-like C-terminal" evidence="3">
    <location>
        <begin position="462"/>
        <end position="529"/>
    </location>
</feature>
<feature type="compositionally biased region" description="Low complexity" evidence="1">
    <location>
        <begin position="29"/>
        <end position="46"/>
    </location>
</feature>
<feature type="region of interest" description="Disordered" evidence="1">
    <location>
        <begin position="310"/>
        <end position="331"/>
    </location>
</feature>
<feature type="compositionally biased region" description="Low complexity" evidence="1">
    <location>
        <begin position="139"/>
        <end position="165"/>
    </location>
</feature>
<name>A0A545AGW1_9ACTN</name>